<evidence type="ECO:0000313" key="4">
    <source>
        <dbReference type="EMBL" id="GJG58475.1"/>
    </source>
</evidence>
<accession>A0A9R1C9K5</accession>
<dbReference type="CDD" id="cd00761">
    <property type="entry name" value="Glyco_tranf_GTA_type"/>
    <property type="match status" value="1"/>
</dbReference>
<gene>
    <name evidence="4" type="ORF">PRLR5076_13260</name>
</gene>
<organism evidence="4 5">
    <name type="scientific">Prevotella lacticifex</name>
    <dbReference type="NCBI Taxonomy" id="2854755"/>
    <lineage>
        <taxon>Bacteria</taxon>
        <taxon>Pseudomonadati</taxon>
        <taxon>Bacteroidota</taxon>
        <taxon>Bacteroidia</taxon>
        <taxon>Bacteroidales</taxon>
        <taxon>Prevotellaceae</taxon>
        <taxon>Prevotella</taxon>
    </lineage>
</organism>
<sequence length="305" mass="34479">MSQKILLSVIIPAYNVEDTIARCVDSVLRQDVAGMELIIVDDGSTDATPSLCDAYTANPAVTVVHTVNGGLSVARNNGIERARGELITFVDSDDYLADNTYGRLVDIATAHPDYDIIEFPVVKEDGTTELFRTALTDTVYTDMAQYWTDGRAYAHSYACNKVYRRRLFDEVRFPRGRKFEDAATLPLLLRHARAVRTVTTGLYHYTFNRNGITARADAKALRQLLDAHRPLIGDSRLRAYKGFADYYYNVLNIQISLYTVSGDDADIVLPTLPYRQNTKLRLLHILGMRNLCRLFRLVYHLTGRQ</sequence>
<dbReference type="PANTHER" id="PTHR22916">
    <property type="entry name" value="GLYCOSYLTRANSFERASE"/>
    <property type="match status" value="1"/>
</dbReference>
<dbReference type="PANTHER" id="PTHR22916:SF51">
    <property type="entry name" value="GLYCOSYLTRANSFERASE EPSH-RELATED"/>
    <property type="match status" value="1"/>
</dbReference>
<keyword evidence="1" id="KW-0328">Glycosyltransferase</keyword>
<dbReference type="GO" id="GO:0016758">
    <property type="term" value="F:hexosyltransferase activity"/>
    <property type="evidence" value="ECO:0007669"/>
    <property type="project" value="UniProtKB-ARBA"/>
</dbReference>
<dbReference type="EMBL" id="BPUB01000001">
    <property type="protein sequence ID" value="GJG58475.1"/>
    <property type="molecule type" value="Genomic_DNA"/>
</dbReference>
<dbReference type="InterPro" id="IPR029044">
    <property type="entry name" value="Nucleotide-diphossugar_trans"/>
</dbReference>
<dbReference type="AlphaFoldDB" id="A0A9R1C9K5"/>
<dbReference type="Pfam" id="PF00535">
    <property type="entry name" value="Glycos_transf_2"/>
    <property type="match status" value="1"/>
</dbReference>
<dbReference type="Proteomes" id="UP000825483">
    <property type="component" value="Unassembled WGS sequence"/>
</dbReference>
<name>A0A9R1C9K5_9BACT</name>
<evidence type="ECO:0000256" key="1">
    <source>
        <dbReference type="ARBA" id="ARBA00022676"/>
    </source>
</evidence>
<keyword evidence="2" id="KW-0808">Transferase</keyword>
<dbReference type="InterPro" id="IPR001173">
    <property type="entry name" value="Glyco_trans_2-like"/>
</dbReference>
<comment type="caution">
    <text evidence="4">The sequence shown here is derived from an EMBL/GenBank/DDBJ whole genome shotgun (WGS) entry which is preliminary data.</text>
</comment>
<evidence type="ECO:0000313" key="5">
    <source>
        <dbReference type="Proteomes" id="UP000825483"/>
    </source>
</evidence>
<dbReference type="RefSeq" id="WP_223929247.1">
    <property type="nucleotide sequence ID" value="NZ_BPTU01000001.1"/>
</dbReference>
<keyword evidence="5" id="KW-1185">Reference proteome</keyword>
<reference evidence="4" key="1">
    <citation type="journal article" date="2022" name="Int. J. Syst. Evol. Microbiol.">
        <title>Prevotella lacticifex sp. nov., isolated from the rumen of cows.</title>
        <authorList>
            <person name="Shinkai T."/>
            <person name="Ikeyama N."/>
            <person name="Kumagai M."/>
            <person name="Ohmori H."/>
            <person name="Sakamoto M."/>
            <person name="Ohkuma M."/>
            <person name="Mitsumori M."/>
        </authorList>
    </citation>
    <scope>NUCLEOTIDE SEQUENCE</scope>
    <source>
        <strain evidence="4">R5076</strain>
    </source>
</reference>
<feature type="domain" description="Glycosyltransferase 2-like" evidence="3">
    <location>
        <begin position="8"/>
        <end position="171"/>
    </location>
</feature>
<evidence type="ECO:0000259" key="3">
    <source>
        <dbReference type="Pfam" id="PF00535"/>
    </source>
</evidence>
<dbReference type="GeneID" id="72467490"/>
<dbReference type="Gene3D" id="3.90.550.10">
    <property type="entry name" value="Spore Coat Polysaccharide Biosynthesis Protein SpsA, Chain A"/>
    <property type="match status" value="1"/>
</dbReference>
<proteinExistence type="predicted"/>
<evidence type="ECO:0000256" key="2">
    <source>
        <dbReference type="ARBA" id="ARBA00022679"/>
    </source>
</evidence>
<protein>
    <recommendedName>
        <fullName evidence="3">Glycosyltransferase 2-like domain-containing protein</fullName>
    </recommendedName>
</protein>
<dbReference type="SUPFAM" id="SSF53448">
    <property type="entry name" value="Nucleotide-diphospho-sugar transferases"/>
    <property type="match status" value="1"/>
</dbReference>